<name>A0A7Z7JI63_9BURK</name>
<evidence type="ECO:0000313" key="1">
    <source>
        <dbReference type="EMBL" id="SPC25859.1"/>
    </source>
</evidence>
<accession>A0A7Z7JI63</accession>
<proteinExistence type="predicted"/>
<reference evidence="1 2" key="1">
    <citation type="submission" date="2018-01" db="EMBL/GenBank/DDBJ databases">
        <authorList>
            <person name="Clerissi C."/>
        </authorList>
    </citation>
    <scope>NUCLEOTIDE SEQUENCE [LARGE SCALE GENOMIC DNA]</scope>
    <source>
        <strain evidence="1">Cupriavidus taiwanensis STM 6021</strain>
    </source>
</reference>
<organism evidence="1 2">
    <name type="scientific">Cupriavidus taiwanensis</name>
    <dbReference type="NCBI Taxonomy" id="164546"/>
    <lineage>
        <taxon>Bacteria</taxon>
        <taxon>Pseudomonadati</taxon>
        <taxon>Pseudomonadota</taxon>
        <taxon>Betaproteobacteria</taxon>
        <taxon>Burkholderiales</taxon>
        <taxon>Burkholderiaceae</taxon>
        <taxon>Cupriavidus</taxon>
    </lineage>
</organism>
<comment type="caution">
    <text evidence="1">The sequence shown here is derived from an EMBL/GenBank/DDBJ whole genome shotgun (WGS) entry which is preliminary data.</text>
</comment>
<dbReference type="AlphaFoldDB" id="A0A7Z7JI63"/>
<dbReference type="EMBL" id="OGUU01000049">
    <property type="protein sequence ID" value="SPC25859.1"/>
    <property type="molecule type" value="Genomic_DNA"/>
</dbReference>
<gene>
    <name evidence="1" type="ORF">CBM2594_U20046</name>
</gene>
<protein>
    <submittedName>
        <fullName evidence="1">Uncharacterized protein</fullName>
    </submittedName>
</protein>
<evidence type="ECO:0000313" key="2">
    <source>
        <dbReference type="Proteomes" id="UP000257139"/>
    </source>
</evidence>
<sequence>MYNEIVERFIKAQESAGAAYRSVASFERETLAGIAQHAHAVDVRSDYSTHRELESFCISLAGNVVNRARREFAPAGTRLDIDDATEREHAGLNIGEALDAGRVPDIDGLWASLHARYGGDGGKELAYQQAAQRIIKGFGLNRKKDVQRTASAVVLRLRATSEGCYGRSARKLGYYSCQHAADCLQGLMAFAAKAGHQALAIGLGRLNVHTLEYSYREKRSFPGLDVVFFKDAWDFKFSHQIAEELMLFIGEYGAVFMEDQS</sequence>
<dbReference type="RefSeq" id="WP_115737273.1">
    <property type="nucleotide sequence ID" value="NZ_JABTYD010000006.1"/>
</dbReference>
<dbReference type="Proteomes" id="UP000257139">
    <property type="component" value="Unassembled WGS sequence"/>
</dbReference>